<organism evidence="2 3">
    <name type="scientific">Paramuricea clavata</name>
    <name type="common">Red gorgonian</name>
    <name type="synonym">Violescent sea-whip</name>
    <dbReference type="NCBI Taxonomy" id="317549"/>
    <lineage>
        <taxon>Eukaryota</taxon>
        <taxon>Metazoa</taxon>
        <taxon>Cnidaria</taxon>
        <taxon>Anthozoa</taxon>
        <taxon>Octocorallia</taxon>
        <taxon>Malacalcyonacea</taxon>
        <taxon>Plexauridae</taxon>
        <taxon>Paramuricea</taxon>
    </lineage>
</organism>
<accession>A0A6S7GLV0</accession>
<sequence>MATDQTSVQAADQVSSNSETLNYTKSKSLGIEDRLIKKDDGQLLWVGDFEELKRFSKEVLHLPGKWTSPGGDAKSYSDKNLKLKWSGPSKKKLLVVKDENSCISNILKEKTSMKTTEKSVCTDEHVATMTSTEATGKSEHHETCDKCHSKDTEILHMKKEITEIKTIIKELKKNQRESEYETEKSLSKTKDAMKNMSTLNYKMADEIESLKTVIEQITSKNNQMKIILEMKQNEWIEVKKNKASSTTKSTSVTSTPKSYAAVVSNSFESLVDKHTTNESSNDDLSHLTETSVENDNFNCPPENISSRSQSTIDQQSNKNESNVDNPNPTKKILNPPKVLLIGDSMVKHICQEKLSYAAKAKTICKSYRGARIKELATKLLA</sequence>
<name>A0A6S7GLV0_PARCT</name>
<dbReference type="AlphaFoldDB" id="A0A6S7GLV0"/>
<reference evidence="2" key="1">
    <citation type="submission" date="2020-04" db="EMBL/GenBank/DDBJ databases">
        <authorList>
            <person name="Alioto T."/>
            <person name="Alioto T."/>
            <person name="Gomez Garrido J."/>
        </authorList>
    </citation>
    <scope>NUCLEOTIDE SEQUENCE</scope>
    <source>
        <strain evidence="2">A484AB</strain>
    </source>
</reference>
<keyword evidence="3" id="KW-1185">Reference proteome</keyword>
<evidence type="ECO:0000313" key="3">
    <source>
        <dbReference type="Proteomes" id="UP001152795"/>
    </source>
</evidence>
<feature type="compositionally biased region" description="Polar residues" evidence="1">
    <location>
        <begin position="291"/>
        <end position="328"/>
    </location>
</feature>
<gene>
    <name evidence="2" type="ORF">PACLA_8A056203</name>
</gene>
<protein>
    <submittedName>
        <fullName evidence="2">Uncharacterized protein</fullName>
    </submittedName>
</protein>
<comment type="caution">
    <text evidence="2">The sequence shown here is derived from an EMBL/GenBank/DDBJ whole genome shotgun (WGS) entry which is preliminary data.</text>
</comment>
<proteinExistence type="predicted"/>
<evidence type="ECO:0000256" key="1">
    <source>
        <dbReference type="SAM" id="MobiDB-lite"/>
    </source>
</evidence>
<evidence type="ECO:0000313" key="2">
    <source>
        <dbReference type="EMBL" id="CAB3987787.1"/>
    </source>
</evidence>
<feature type="region of interest" description="Disordered" evidence="1">
    <location>
        <begin position="291"/>
        <end position="334"/>
    </location>
</feature>
<dbReference type="EMBL" id="CACRXK020001234">
    <property type="protein sequence ID" value="CAB3987787.1"/>
    <property type="molecule type" value="Genomic_DNA"/>
</dbReference>
<dbReference type="Proteomes" id="UP001152795">
    <property type="component" value="Unassembled WGS sequence"/>
</dbReference>